<reference evidence="2" key="1">
    <citation type="submission" date="2005-09" db="EMBL/GenBank/DDBJ databases">
        <authorList>
            <person name="Mural R.J."/>
            <person name="Li P.W."/>
            <person name="Adams M.D."/>
            <person name="Amanatides P.G."/>
            <person name="Baden-Tillson H."/>
            <person name="Barnstead M."/>
            <person name="Chin S.H."/>
            <person name="Dew I."/>
            <person name="Evans C.A."/>
            <person name="Ferriera S."/>
            <person name="Flanigan M."/>
            <person name="Fosler C."/>
            <person name="Glodek A."/>
            <person name="Gu Z."/>
            <person name="Holt R.A."/>
            <person name="Jennings D."/>
            <person name="Kraft C.L."/>
            <person name="Lu F."/>
            <person name="Nguyen T."/>
            <person name="Nusskern D.R."/>
            <person name="Pfannkoch C.M."/>
            <person name="Sitter C."/>
            <person name="Sutton G.G."/>
            <person name="Venter J.C."/>
            <person name="Wang Z."/>
            <person name="Woodage T."/>
            <person name="Zheng X.H."/>
            <person name="Zhong F."/>
        </authorList>
    </citation>
    <scope>NUCLEOTIDE SEQUENCE [LARGE SCALE GENOMIC DNA]</scope>
    <source>
        <strain>BN</strain>
        <strain evidence="2">Sprague-Dawley</strain>
    </source>
</reference>
<sequence length="37" mass="4076">MLPASSGIITTLHSVRPDPEVRPLSSSLEFGNWARPR</sequence>
<organism evidence="1 2">
    <name type="scientific">Rattus norvegicus</name>
    <name type="common">Rat</name>
    <dbReference type="NCBI Taxonomy" id="10116"/>
    <lineage>
        <taxon>Eukaryota</taxon>
        <taxon>Metazoa</taxon>
        <taxon>Chordata</taxon>
        <taxon>Craniata</taxon>
        <taxon>Vertebrata</taxon>
        <taxon>Euteleostomi</taxon>
        <taxon>Mammalia</taxon>
        <taxon>Eutheria</taxon>
        <taxon>Euarchontoglires</taxon>
        <taxon>Glires</taxon>
        <taxon>Rodentia</taxon>
        <taxon>Myomorpha</taxon>
        <taxon>Muroidea</taxon>
        <taxon>Muridae</taxon>
        <taxon>Murinae</taxon>
        <taxon>Rattus</taxon>
    </lineage>
</organism>
<dbReference type="AlphaFoldDB" id="A6K974"/>
<proteinExistence type="predicted"/>
<name>A6K974_RAT</name>
<accession>A6K974</accession>
<gene>
    <name evidence="1" type="ORF">rCG_29461</name>
</gene>
<evidence type="ECO:0000313" key="2">
    <source>
        <dbReference type="Proteomes" id="UP000234681"/>
    </source>
</evidence>
<dbReference type="Proteomes" id="UP000234681">
    <property type="component" value="Chromosome 7"/>
</dbReference>
<dbReference type="EMBL" id="CH474029">
    <property type="protein sequence ID" value="EDL89494.1"/>
    <property type="molecule type" value="Genomic_DNA"/>
</dbReference>
<protein>
    <submittedName>
        <fullName evidence="1">RCG29461</fullName>
    </submittedName>
</protein>
<evidence type="ECO:0000313" key="1">
    <source>
        <dbReference type="EMBL" id="EDL89494.1"/>
    </source>
</evidence>